<keyword evidence="9" id="KW-1185">Reference proteome</keyword>
<proteinExistence type="inferred from homology"/>
<dbReference type="AlphaFoldDB" id="A0AA39U2G1"/>
<evidence type="ECO:0000313" key="8">
    <source>
        <dbReference type="EMBL" id="KAK0609570.1"/>
    </source>
</evidence>
<sequence>MAPHAEDAVTLTESSVIVPVPVAASKLQSVVTETEVKPGEKKAEVKDPNDAYAALFANKIDIDAESGKKGHAAAKYPHYLPTWDHSQKYAPLEPFTHVDPGHAADTTYPDLLQPAGVQSSLLTPTIGTEIRGIQLTSLTDAGKSQLAHLVASRKVVVVHDQDFADLSIPEALEYGKFFGPLHIHPTTGAPEGHPEVHIVHRGAGDDGVDRFFANRTSTVAWHSDVSYERQPPAVTFLYVLEKPETGGDTLFVDGVEAYNRLSPAFQERLHGLKAVHSGVEQAGASTSRGGLLRREPVRTEHPIVRTHPVTGEKALFVNPVFTREIVGLKKEESDVILKFLYEHLAYGADFQVRVRWGQGTVVLWDNRVTQHSAVVDWRSGERRHLARITPQGEKPFETPFAA</sequence>
<dbReference type="GO" id="GO:0005737">
    <property type="term" value="C:cytoplasm"/>
    <property type="evidence" value="ECO:0007669"/>
    <property type="project" value="TreeGrafter"/>
</dbReference>
<accession>A0AA39U2G1</accession>
<evidence type="ECO:0000256" key="4">
    <source>
        <dbReference type="ARBA" id="ARBA00022964"/>
    </source>
</evidence>
<gene>
    <name evidence="8" type="ORF">B0T17DRAFT_501468</name>
</gene>
<dbReference type="SUPFAM" id="SSF51197">
    <property type="entry name" value="Clavaminate synthase-like"/>
    <property type="match status" value="1"/>
</dbReference>
<keyword evidence="5" id="KW-0560">Oxidoreductase</keyword>
<evidence type="ECO:0000259" key="7">
    <source>
        <dbReference type="Pfam" id="PF02668"/>
    </source>
</evidence>
<protein>
    <submittedName>
        <fullName evidence="8">Alpha-ketoglutarate-dependent taurine dioxygenase</fullName>
    </submittedName>
</protein>
<evidence type="ECO:0000256" key="5">
    <source>
        <dbReference type="ARBA" id="ARBA00023002"/>
    </source>
</evidence>
<organism evidence="8 9">
    <name type="scientific">Bombardia bombarda</name>
    <dbReference type="NCBI Taxonomy" id="252184"/>
    <lineage>
        <taxon>Eukaryota</taxon>
        <taxon>Fungi</taxon>
        <taxon>Dikarya</taxon>
        <taxon>Ascomycota</taxon>
        <taxon>Pezizomycotina</taxon>
        <taxon>Sordariomycetes</taxon>
        <taxon>Sordariomycetidae</taxon>
        <taxon>Sordariales</taxon>
        <taxon>Lasiosphaeriaceae</taxon>
        <taxon>Bombardia</taxon>
    </lineage>
</organism>
<reference evidence="8" key="1">
    <citation type="submission" date="2023-06" db="EMBL/GenBank/DDBJ databases">
        <title>Genome-scale phylogeny and comparative genomics of the fungal order Sordariales.</title>
        <authorList>
            <consortium name="Lawrence Berkeley National Laboratory"/>
            <person name="Hensen N."/>
            <person name="Bonometti L."/>
            <person name="Westerberg I."/>
            <person name="Brannstrom I.O."/>
            <person name="Guillou S."/>
            <person name="Cros-Aarteil S."/>
            <person name="Calhoun S."/>
            <person name="Haridas S."/>
            <person name="Kuo A."/>
            <person name="Mondo S."/>
            <person name="Pangilinan J."/>
            <person name="Riley R."/>
            <person name="LaButti K."/>
            <person name="Andreopoulos B."/>
            <person name="Lipzen A."/>
            <person name="Chen C."/>
            <person name="Yanf M."/>
            <person name="Daum C."/>
            <person name="Ng V."/>
            <person name="Clum A."/>
            <person name="Steindorff A."/>
            <person name="Ohm R."/>
            <person name="Martin F."/>
            <person name="Silar P."/>
            <person name="Natvig D."/>
            <person name="Lalanne C."/>
            <person name="Gautier V."/>
            <person name="Ament-velasquez S.L."/>
            <person name="Kruys A."/>
            <person name="Hutchinson M.I."/>
            <person name="Powell A.J."/>
            <person name="Barry K."/>
            <person name="Miller A.N."/>
            <person name="Grigoriev I.V."/>
            <person name="Debuchy R."/>
            <person name="Gladieux P."/>
            <person name="Thoren M.H."/>
            <person name="Johannesson H."/>
        </authorList>
    </citation>
    <scope>NUCLEOTIDE SEQUENCE</scope>
    <source>
        <strain evidence="8">SMH3391-2</strain>
    </source>
</reference>
<evidence type="ECO:0000256" key="3">
    <source>
        <dbReference type="ARBA" id="ARBA00022723"/>
    </source>
</evidence>
<dbReference type="Proteomes" id="UP001174934">
    <property type="component" value="Unassembled WGS sequence"/>
</dbReference>
<comment type="caution">
    <text evidence="8">The sequence shown here is derived from an EMBL/GenBank/DDBJ whole genome shotgun (WGS) entry which is preliminary data.</text>
</comment>
<keyword evidence="4 8" id="KW-0223">Dioxygenase</keyword>
<dbReference type="FunFam" id="3.60.130.10:FF:000003">
    <property type="entry name" value="Alpha-ketoglutarate-dependent taurine dioxygenase"/>
    <property type="match status" value="1"/>
</dbReference>
<evidence type="ECO:0000313" key="9">
    <source>
        <dbReference type="Proteomes" id="UP001174934"/>
    </source>
</evidence>
<dbReference type="Gene3D" id="3.60.130.10">
    <property type="entry name" value="Clavaminate synthase-like"/>
    <property type="match status" value="1"/>
</dbReference>
<evidence type="ECO:0000256" key="2">
    <source>
        <dbReference type="ARBA" id="ARBA00005896"/>
    </source>
</evidence>
<keyword evidence="3" id="KW-0479">Metal-binding</keyword>
<dbReference type="Pfam" id="PF02668">
    <property type="entry name" value="TauD"/>
    <property type="match status" value="1"/>
</dbReference>
<dbReference type="PANTHER" id="PTHR30468">
    <property type="entry name" value="ALPHA-KETOGLUTARATE-DEPENDENT SULFONATE DIOXYGENASE"/>
    <property type="match status" value="1"/>
</dbReference>
<dbReference type="InterPro" id="IPR042098">
    <property type="entry name" value="TauD-like_sf"/>
</dbReference>
<evidence type="ECO:0000256" key="6">
    <source>
        <dbReference type="ARBA" id="ARBA00023004"/>
    </source>
</evidence>
<comment type="cofactor">
    <cofactor evidence="1">
        <name>Fe(2+)</name>
        <dbReference type="ChEBI" id="CHEBI:29033"/>
    </cofactor>
</comment>
<keyword evidence="6" id="KW-0408">Iron</keyword>
<dbReference type="GO" id="GO:0016706">
    <property type="term" value="F:2-oxoglutarate-dependent dioxygenase activity"/>
    <property type="evidence" value="ECO:0007669"/>
    <property type="project" value="TreeGrafter"/>
</dbReference>
<evidence type="ECO:0000256" key="1">
    <source>
        <dbReference type="ARBA" id="ARBA00001954"/>
    </source>
</evidence>
<dbReference type="InterPro" id="IPR003819">
    <property type="entry name" value="TauD/TfdA-like"/>
</dbReference>
<name>A0AA39U2G1_9PEZI</name>
<dbReference type="GO" id="GO:0046872">
    <property type="term" value="F:metal ion binding"/>
    <property type="evidence" value="ECO:0007669"/>
    <property type="project" value="UniProtKB-KW"/>
</dbReference>
<comment type="similarity">
    <text evidence="2">Belongs to the TfdA dioxygenase family.</text>
</comment>
<dbReference type="InterPro" id="IPR051323">
    <property type="entry name" value="AtsK-like"/>
</dbReference>
<dbReference type="PANTHER" id="PTHR30468:SF1">
    <property type="entry name" value="ALPHA-KETOGLUTARATE-DEPENDENT SULFONATE DIOXYGENASE"/>
    <property type="match status" value="1"/>
</dbReference>
<feature type="domain" description="TauD/TfdA-like" evidence="7">
    <location>
        <begin position="121"/>
        <end position="389"/>
    </location>
</feature>
<dbReference type="EMBL" id="JAULSR010000013">
    <property type="protein sequence ID" value="KAK0609570.1"/>
    <property type="molecule type" value="Genomic_DNA"/>
</dbReference>